<dbReference type="RefSeq" id="WP_327597364.1">
    <property type="nucleotide sequence ID" value="NZ_JAYXHS010000001.1"/>
</dbReference>
<reference evidence="2 3" key="1">
    <citation type="submission" date="2024-01" db="EMBL/GenBank/DDBJ databases">
        <title>Uliginosibacterium soil sp. nov.</title>
        <authorList>
            <person name="Lv Y."/>
        </authorList>
    </citation>
    <scope>NUCLEOTIDE SEQUENCE [LARGE SCALE GENOMIC DNA]</scope>
    <source>
        <strain evidence="2 3">H3</strain>
    </source>
</reference>
<feature type="domain" description="Prolyl 4-hydroxylase alpha subunit Fe(2+) 2OG dioxygenase" evidence="1">
    <location>
        <begin position="110"/>
        <end position="192"/>
    </location>
</feature>
<organism evidence="2 3">
    <name type="scientific">Uliginosibacterium silvisoli</name>
    <dbReference type="NCBI Taxonomy" id="3114758"/>
    <lineage>
        <taxon>Bacteria</taxon>
        <taxon>Pseudomonadati</taxon>
        <taxon>Pseudomonadota</taxon>
        <taxon>Betaproteobacteria</taxon>
        <taxon>Rhodocyclales</taxon>
        <taxon>Zoogloeaceae</taxon>
        <taxon>Uliginosibacterium</taxon>
    </lineage>
</organism>
<proteinExistence type="predicted"/>
<sequence>MTTLAIDDLAFGDVRVIDGAMPAALHEELTGFFSEPIWFYGWKSNAKKGQAPNAHWNVFFAGNIKNEKPGNCEAELMGNEFFKPIQEFWQILKAGPLAGHEPVRVYANAHTYGTDGYVHTDSEDLNYYSTICYMHSEWHHDWAGELVFFNKDRSDITRAVFPRSGRVVSFHGAVPHCARPLSRDCGALRISLVFKTRKIVAEGVTSGIEASE</sequence>
<name>A0ABU6JXN0_9RHOO</name>
<dbReference type="PANTHER" id="PTHR35169:SF1">
    <property type="entry name" value="PROLYL 4-HYDROXYLASE ALPHA SUBUNIT FE(2+) 2OG DIOXYGENASE DOMAIN-CONTAINING PROTEIN"/>
    <property type="match status" value="1"/>
</dbReference>
<dbReference type="EMBL" id="JAYXHS010000001">
    <property type="protein sequence ID" value="MEC5384384.1"/>
    <property type="molecule type" value="Genomic_DNA"/>
</dbReference>
<evidence type="ECO:0000313" key="3">
    <source>
        <dbReference type="Proteomes" id="UP001331561"/>
    </source>
</evidence>
<protein>
    <submittedName>
        <fullName evidence="2">2OG-Fe(II) oxygenase</fullName>
    </submittedName>
</protein>
<dbReference type="InterPro" id="IPR044862">
    <property type="entry name" value="Pro_4_hyd_alph_FE2OG_OXY"/>
</dbReference>
<evidence type="ECO:0000259" key="1">
    <source>
        <dbReference type="Pfam" id="PF13640"/>
    </source>
</evidence>
<dbReference type="Pfam" id="PF13640">
    <property type="entry name" value="2OG-FeII_Oxy_3"/>
    <property type="match status" value="1"/>
</dbReference>
<dbReference type="Gene3D" id="2.60.120.620">
    <property type="entry name" value="q2cbj1_9rhob like domain"/>
    <property type="match status" value="1"/>
</dbReference>
<evidence type="ECO:0000313" key="2">
    <source>
        <dbReference type="EMBL" id="MEC5384384.1"/>
    </source>
</evidence>
<keyword evidence="3" id="KW-1185">Reference proteome</keyword>
<dbReference type="PANTHER" id="PTHR35169">
    <property type="entry name" value="FE2OG DIOXYGENASE DOMAIN-CONTAINING PROTEIN"/>
    <property type="match status" value="1"/>
</dbReference>
<comment type="caution">
    <text evidence="2">The sequence shown here is derived from an EMBL/GenBank/DDBJ whole genome shotgun (WGS) entry which is preliminary data.</text>
</comment>
<gene>
    <name evidence="2" type="ORF">VVD49_01545</name>
</gene>
<accession>A0ABU6JXN0</accession>
<dbReference type="Proteomes" id="UP001331561">
    <property type="component" value="Unassembled WGS sequence"/>
</dbReference>